<dbReference type="Proteomes" id="UP001241169">
    <property type="component" value="Unassembled WGS sequence"/>
</dbReference>
<dbReference type="EMBL" id="MOPA01000001">
    <property type="protein sequence ID" value="KAK1547595.1"/>
    <property type="molecule type" value="Genomic_DNA"/>
</dbReference>
<proteinExistence type="predicted"/>
<reference evidence="2 3" key="1">
    <citation type="submission" date="2016-10" db="EMBL/GenBank/DDBJ databases">
        <title>The genome sequence of Colletotrichum fioriniae PJ7.</title>
        <authorList>
            <person name="Baroncelli R."/>
        </authorList>
    </citation>
    <scope>NUCLEOTIDE SEQUENCE [LARGE SCALE GENOMIC DNA]</scope>
    <source>
        <strain evidence="2 3">IMI 384185</strain>
    </source>
</reference>
<feature type="region of interest" description="Disordered" evidence="1">
    <location>
        <begin position="143"/>
        <end position="166"/>
    </location>
</feature>
<evidence type="ECO:0000313" key="2">
    <source>
        <dbReference type="EMBL" id="KAK1547595.1"/>
    </source>
</evidence>
<accession>A0ABQ9T7I3</accession>
<feature type="compositionally biased region" description="Basic and acidic residues" evidence="1">
    <location>
        <begin position="146"/>
        <end position="166"/>
    </location>
</feature>
<feature type="compositionally biased region" description="Basic and acidic residues" evidence="1">
    <location>
        <begin position="340"/>
        <end position="397"/>
    </location>
</feature>
<gene>
    <name evidence="2" type="ORF">CPAR01_01562</name>
</gene>
<protein>
    <submittedName>
        <fullName evidence="2">Uncharacterized protein</fullName>
    </submittedName>
</protein>
<dbReference type="RefSeq" id="XP_060356708.1">
    <property type="nucleotide sequence ID" value="XM_060485851.1"/>
</dbReference>
<comment type="caution">
    <text evidence="2">The sequence shown here is derived from an EMBL/GenBank/DDBJ whole genome shotgun (WGS) entry which is preliminary data.</text>
</comment>
<organism evidence="2 3">
    <name type="scientific">Colletotrichum paranaense</name>
    <dbReference type="NCBI Taxonomy" id="1914294"/>
    <lineage>
        <taxon>Eukaryota</taxon>
        <taxon>Fungi</taxon>
        <taxon>Dikarya</taxon>
        <taxon>Ascomycota</taxon>
        <taxon>Pezizomycotina</taxon>
        <taxon>Sordariomycetes</taxon>
        <taxon>Hypocreomycetidae</taxon>
        <taxon>Glomerellales</taxon>
        <taxon>Glomerellaceae</taxon>
        <taxon>Colletotrichum</taxon>
        <taxon>Colletotrichum acutatum species complex</taxon>
    </lineage>
</organism>
<name>A0ABQ9T7I3_9PEZI</name>
<feature type="region of interest" description="Disordered" evidence="1">
    <location>
        <begin position="316"/>
        <end position="397"/>
    </location>
</feature>
<dbReference type="GeneID" id="85369750"/>
<evidence type="ECO:0000256" key="1">
    <source>
        <dbReference type="SAM" id="MobiDB-lite"/>
    </source>
</evidence>
<evidence type="ECO:0000313" key="3">
    <source>
        <dbReference type="Proteomes" id="UP001241169"/>
    </source>
</evidence>
<dbReference type="Gene3D" id="3.20.20.100">
    <property type="entry name" value="NADP-dependent oxidoreductase domain"/>
    <property type="match status" value="1"/>
</dbReference>
<sequence>MASTQSTLGRGSFIPVLHIPETGTLYYKIGTDNPVDSPSTPEVARLAAAIIEERFTKLHKREAWGNLVDVPRESKRAFGNVIGKARWKVPREKLFVLLRIQEPTGETDSLARSLKDRFDESLNLMGLQSVDLHANISVSVVVHSKGGPESKEDLDPKEKSDSKEKVDREDFKKAWAELRKEVMGQKDGKRRAQFIGVSKEKVVPKEEDVPKKNETFVLVEGPQPPAINYEQDGESSDLTSLIKECGLRDAFFVRLADIPSNKTIVPDKEEPLDLQPDKLPDQILMEVDVTRQGEGLSSRLVRRLGVVYNAKLEEDRKKKVEEEIRNDENLQMLSPTQKKQQAEKRAAEKDAQVAEQRKQQREGWRKTISRVDKKAEERQENAENEKDTTAKEMQHSENIDKAVGVKVKSFFGWVEKPMKA</sequence>
<feature type="compositionally biased region" description="Basic and acidic residues" evidence="1">
    <location>
        <begin position="316"/>
        <end position="328"/>
    </location>
</feature>
<keyword evidence="3" id="KW-1185">Reference proteome</keyword>
<dbReference type="InterPro" id="IPR036812">
    <property type="entry name" value="NAD(P)_OxRdtase_dom_sf"/>
</dbReference>